<feature type="compositionally biased region" description="Basic and acidic residues" evidence="1">
    <location>
        <begin position="244"/>
        <end position="258"/>
    </location>
</feature>
<evidence type="ECO:0000313" key="3">
    <source>
        <dbReference type="Proteomes" id="UP000297549"/>
    </source>
</evidence>
<organism evidence="2 3">
    <name type="scientific">Hymenobacter aquaticus</name>
    <dbReference type="NCBI Taxonomy" id="1867101"/>
    <lineage>
        <taxon>Bacteria</taxon>
        <taxon>Pseudomonadati</taxon>
        <taxon>Bacteroidota</taxon>
        <taxon>Cytophagia</taxon>
        <taxon>Cytophagales</taxon>
        <taxon>Hymenobacteraceae</taxon>
        <taxon>Hymenobacter</taxon>
    </lineage>
</organism>
<dbReference type="EMBL" id="SRLC01000001">
    <property type="protein sequence ID" value="TGE24600.1"/>
    <property type="molecule type" value="Genomic_DNA"/>
</dbReference>
<dbReference type="AlphaFoldDB" id="A0A4Z0Q3K2"/>
<feature type="compositionally biased region" description="Basic and acidic residues" evidence="1">
    <location>
        <begin position="274"/>
        <end position="287"/>
    </location>
</feature>
<name>A0A4Z0Q3K2_9BACT</name>
<keyword evidence="3" id="KW-1185">Reference proteome</keyword>
<evidence type="ECO:0000256" key="1">
    <source>
        <dbReference type="SAM" id="MobiDB-lite"/>
    </source>
</evidence>
<feature type="region of interest" description="Disordered" evidence="1">
    <location>
        <begin position="9"/>
        <end position="28"/>
    </location>
</feature>
<dbReference type="OrthoDB" id="880419at2"/>
<gene>
    <name evidence="2" type="ORF">E5K00_05135</name>
</gene>
<feature type="compositionally biased region" description="Low complexity" evidence="1">
    <location>
        <begin position="9"/>
        <end position="27"/>
    </location>
</feature>
<sequence>MTLHLLPLAPSANRRPASAPSSEPNRATVYTRGGETLRVPLRPAPAGAAGCAGHPELQVVRWLQRRAAAEPGFPARVRSVLLVVSQGGCPLCRGALQRFLNRFRLDTTLRVVRTNPHPAGCRCGCRHCRAQARPGLDRRLAEAGLQREDSYPPLPSPGIPEGDGQGPSVGNSLHATAHAARRAAEAEAARRNAASPKVNARFRYRVAHHGAKQPLDAPHYHVIDEQGRQVSGHFFYGRQPIRAQKKDRPTAPPYDRHTPYPGADPATSYSQYRTEWHGARANKAEGRQRRRLQKGYELEAAGW</sequence>
<accession>A0A4Z0Q3K2</accession>
<feature type="region of interest" description="Disordered" evidence="1">
    <location>
        <begin position="239"/>
        <end position="303"/>
    </location>
</feature>
<evidence type="ECO:0000313" key="2">
    <source>
        <dbReference type="EMBL" id="TGE24600.1"/>
    </source>
</evidence>
<dbReference type="Proteomes" id="UP000297549">
    <property type="component" value="Unassembled WGS sequence"/>
</dbReference>
<comment type="caution">
    <text evidence="2">The sequence shown here is derived from an EMBL/GenBank/DDBJ whole genome shotgun (WGS) entry which is preliminary data.</text>
</comment>
<feature type="region of interest" description="Disordered" evidence="1">
    <location>
        <begin position="147"/>
        <end position="195"/>
    </location>
</feature>
<protein>
    <submittedName>
        <fullName evidence="2">Uncharacterized protein</fullName>
    </submittedName>
</protein>
<reference evidence="2 3" key="1">
    <citation type="submission" date="2019-04" db="EMBL/GenBank/DDBJ databases">
        <authorList>
            <person name="Feng G."/>
            <person name="Zhang J."/>
            <person name="Zhu H."/>
        </authorList>
    </citation>
    <scope>NUCLEOTIDE SEQUENCE [LARGE SCALE GENOMIC DNA]</scope>
    <source>
        <strain evidence="2 3">JCM 31653</strain>
    </source>
</reference>
<proteinExistence type="predicted"/>
<dbReference type="RefSeq" id="WP_135462181.1">
    <property type="nucleotide sequence ID" value="NZ_SRLC01000001.1"/>
</dbReference>